<sequence>MHPVRQKESVLPSIQPVVLYNVKPCWELHVQDANVSQDKMAFKTMIPWKELQEMASVSGTATMNTKFPWKLLKAKTLRSICQDLEIGNVATTKDVMVHRLEQIQDFGHTIFCFTNLKRSPWKSKGTSARRTAKANITGPHFKPKKVIVELPGLSNVNCQEFRTMVTHDSSQDQRSHVSPPLPESKGSENQEENTTSQSTPKENDAVQAEEAIKLEEITHTSPHKQNY</sequence>
<evidence type="ECO:0000313" key="3">
    <source>
        <dbReference type="Proteomes" id="UP000218334"/>
    </source>
</evidence>
<evidence type="ECO:0000313" key="2">
    <source>
        <dbReference type="EMBL" id="PBK60783.1"/>
    </source>
</evidence>
<accession>A0A2H3BAC6</accession>
<organism evidence="2 3">
    <name type="scientific">Armillaria solidipes</name>
    <dbReference type="NCBI Taxonomy" id="1076256"/>
    <lineage>
        <taxon>Eukaryota</taxon>
        <taxon>Fungi</taxon>
        <taxon>Dikarya</taxon>
        <taxon>Basidiomycota</taxon>
        <taxon>Agaricomycotina</taxon>
        <taxon>Agaricomycetes</taxon>
        <taxon>Agaricomycetidae</taxon>
        <taxon>Agaricales</taxon>
        <taxon>Marasmiineae</taxon>
        <taxon>Physalacriaceae</taxon>
        <taxon>Armillaria</taxon>
    </lineage>
</organism>
<reference evidence="3" key="1">
    <citation type="journal article" date="2017" name="Nat. Ecol. Evol.">
        <title>Genome expansion and lineage-specific genetic innovations in the forest pathogenic fungi Armillaria.</title>
        <authorList>
            <person name="Sipos G."/>
            <person name="Prasanna A.N."/>
            <person name="Walter M.C."/>
            <person name="O'Connor E."/>
            <person name="Balint B."/>
            <person name="Krizsan K."/>
            <person name="Kiss B."/>
            <person name="Hess J."/>
            <person name="Varga T."/>
            <person name="Slot J."/>
            <person name="Riley R."/>
            <person name="Boka B."/>
            <person name="Rigling D."/>
            <person name="Barry K."/>
            <person name="Lee J."/>
            <person name="Mihaltcheva S."/>
            <person name="LaButti K."/>
            <person name="Lipzen A."/>
            <person name="Waldron R."/>
            <person name="Moloney N.M."/>
            <person name="Sperisen C."/>
            <person name="Kredics L."/>
            <person name="Vagvoelgyi C."/>
            <person name="Patrignani A."/>
            <person name="Fitzpatrick D."/>
            <person name="Nagy I."/>
            <person name="Doyle S."/>
            <person name="Anderson J.B."/>
            <person name="Grigoriev I.V."/>
            <person name="Gueldener U."/>
            <person name="Muensterkoetter M."/>
            <person name="Nagy L.G."/>
        </authorList>
    </citation>
    <scope>NUCLEOTIDE SEQUENCE [LARGE SCALE GENOMIC DNA]</scope>
    <source>
        <strain evidence="3">28-4</strain>
    </source>
</reference>
<proteinExistence type="predicted"/>
<feature type="region of interest" description="Disordered" evidence="1">
    <location>
        <begin position="166"/>
        <end position="227"/>
    </location>
</feature>
<dbReference type="EMBL" id="KZ293482">
    <property type="protein sequence ID" value="PBK60783.1"/>
    <property type="molecule type" value="Genomic_DNA"/>
</dbReference>
<name>A0A2H3BAC6_9AGAR</name>
<evidence type="ECO:0000256" key="1">
    <source>
        <dbReference type="SAM" id="MobiDB-lite"/>
    </source>
</evidence>
<dbReference type="Proteomes" id="UP000218334">
    <property type="component" value="Unassembled WGS sequence"/>
</dbReference>
<gene>
    <name evidence="2" type="ORF">ARMSODRAFT_982024</name>
</gene>
<dbReference type="AlphaFoldDB" id="A0A2H3BAC6"/>
<keyword evidence="3" id="KW-1185">Reference proteome</keyword>
<protein>
    <submittedName>
        <fullName evidence="2">Uncharacterized protein</fullName>
    </submittedName>
</protein>